<feature type="compositionally biased region" description="Acidic residues" evidence="1">
    <location>
        <begin position="9"/>
        <end position="19"/>
    </location>
</feature>
<organism evidence="2 3">
    <name type="scientific">Ascaris lumbricoides</name>
    <name type="common">Giant roundworm</name>
    <dbReference type="NCBI Taxonomy" id="6252"/>
    <lineage>
        <taxon>Eukaryota</taxon>
        <taxon>Metazoa</taxon>
        <taxon>Ecdysozoa</taxon>
        <taxon>Nematoda</taxon>
        <taxon>Chromadorea</taxon>
        <taxon>Rhabditida</taxon>
        <taxon>Spirurina</taxon>
        <taxon>Ascaridomorpha</taxon>
        <taxon>Ascaridoidea</taxon>
        <taxon>Ascarididae</taxon>
        <taxon>Ascaris</taxon>
    </lineage>
</organism>
<keyword evidence="2" id="KW-1185">Reference proteome</keyword>
<dbReference type="AlphaFoldDB" id="A0A0M3HR00"/>
<evidence type="ECO:0000313" key="3">
    <source>
        <dbReference type="WBParaSite" id="ALUE_0000463301-mRNA-1"/>
    </source>
</evidence>
<feature type="region of interest" description="Disordered" evidence="1">
    <location>
        <begin position="1"/>
        <end position="56"/>
    </location>
</feature>
<name>A0A0M3HR00_ASCLU</name>
<protein>
    <submittedName>
        <fullName evidence="3">WD repeat-containing protein 76</fullName>
    </submittedName>
</protein>
<reference evidence="3" key="1">
    <citation type="submission" date="2017-02" db="UniProtKB">
        <authorList>
            <consortium name="WormBaseParasite"/>
        </authorList>
    </citation>
    <scope>IDENTIFICATION</scope>
</reference>
<dbReference type="WBParaSite" id="ALUE_0000463301-mRNA-1">
    <property type="protein sequence ID" value="ALUE_0000463301-mRNA-1"/>
    <property type="gene ID" value="ALUE_0000463301"/>
</dbReference>
<proteinExistence type="predicted"/>
<dbReference type="Proteomes" id="UP000036681">
    <property type="component" value="Unplaced"/>
</dbReference>
<accession>A0A0M3HR00</accession>
<evidence type="ECO:0000256" key="1">
    <source>
        <dbReference type="SAM" id="MobiDB-lite"/>
    </source>
</evidence>
<evidence type="ECO:0000313" key="2">
    <source>
        <dbReference type="Proteomes" id="UP000036681"/>
    </source>
</evidence>
<sequence>MPLGKSDNDSMDLDEEGTDVDIPTKEPSTFADAAVQTDPQTRKRRRVGPSLLSPVENPEDRDFKLLQAPCVYTLTEMFDDANTDTRDQFVAQMKDQKALLERSMARTTSSLYSQQSINGSEAVTNLPLQSRRSSYSGNMFSCGASLRRRRMPNVKQSAQSAAVAPSGINNSFLPMSSLDFPTPSATTTTALEPRSSPMPIPFSQQMLVPTPQNGHNAMPYVTTFRDANLLKVSQVDADTKSAISIIYGAQPCFTLSSSFDKFMQHDSNIFSYNLSSERASGL</sequence>